<gene>
    <name evidence="3" type="ORF">HERILL_LOCUS9583</name>
</gene>
<keyword evidence="4" id="KW-1185">Reference proteome</keyword>
<dbReference type="PANTHER" id="PTHR21354:SF0">
    <property type="entry name" value="ZINC FINGER PROTEIN 511"/>
    <property type="match status" value="1"/>
</dbReference>
<evidence type="ECO:0000313" key="3">
    <source>
        <dbReference type="EMBL" id="CAD7086841.1"/>
    </source>
</evidence>
<reference evidence="3 4" key="1">
    <citation type="submission" date="2020-11" db="EMBL/GenBank/DDBJ databases">
        <authorList>
            <person name="Wallbank WR R."/>
            <person name="Pardo Diaz C."/>
            <person name="Kozak K."/>
            <person name="Martin S."/>
            <person name="Jiggins C."/>
            <person name="Moest M."/>
            <person name="Warren A I."/>
            <person name="Generalovic N T."/>
            <person name="Byers J.R.P. K."/>
            <person name="Montejo-Kovacevich G."/>
            <person name="Yen C E."/>
        </authorList>
    </citation>
    <scope>NUCLEOTIDE SEQUENCE [LARGE SCALE GENOMIC DNA]</scope>
</reference>
<dbReference type="OrthoDB" id="18440at2759"/>
<organism evidence="3 4">
    <name type="scientific">Hermetia illucens</name>
    <name type="common">Black soldier fly</name>
    <dbReference type="NCBI Taxonomy" id="343691"/>
    <lineage>
        <taxon>Eukaryota</taxon>
        <taxon>Metazoa</taxon>
        <taxon>Ecdysozoa</taxon>
        <taxon>Arthropoda</taxon>
        <taxon>Hexapoda</taxon>
        <taxon>Insecta</taxon>
        <taxon>Pterygota</taxon>
        <taxon>Neoptera</taxon>
        <taxon>Endopterygota</taxon>
        <taxon>Diptera</taxon>
        <taxon>Brachycera</taxon>
        <taxon>Stratiomyomorpha</taxon>
        <taxon>Stratiomyidae</taxon>
        <taxon>Hermetiinae</taxon>
        <taxon>Hermetia</taxon>
    </lineage>
</organism>
<dbReference type="AlphaFoldDB" id="A0A7R8UTL3"/>
<dbReference type="InterPro" id="IPR039258">
    <property type="entry name" value="ZNF511"/>
</dbReference>
<feature type="region of interest" description="Disordered" evidence="1">
    <location>
        <begin position="169"/>
        <end position="199"/>
    </location>
</feature>
<feature type="region of interest" description="Disordered" evidence="1">
    <location>
        <begin position="231"/>
        <end position="252"/>
    </location>
</feature>
<proteinExistence type="predicted"/>
<dbReference type="Proteomes" id="UP000594454">
    <property type="component" value="Chromosome 4"/>
</dbReference>
<name>A0A7R8UTL3_HERIL</name>
<dbReference type="PANTHER" id="PTHR21354">
    <property type="entry name" value="ZINC FINGER PROTEIN 511"/>
    <property type="match status" value="1"/>
</dbReference>
<dbReference type="PROSITE" id="PS00028">
    <property type="entry name" value="ZINC_FINGER_C2H2_1"/>
    <property type="match status" value="2"/>
</dbReference>
<protein>
    <recommendedName>
        <fullName evidence="2">C2H2-type domain-containing protein</fullName>
    </recommendedName>
</protein>
<feature type="domain" description="C2H2-type" evidence="2">
    <location>
        <begin position="65"/>
        <end position="88"/>
    </location>
</feature>
<dbReference type="InParanoid" id="A0A7R8UTL3"/>
<sequence>MAGSLSAFLTEVDLLDLLNDIPGGCKTADDPFFSEGNKLLKPFVKQGVISFGDEEELHKKNYVLCNVPGCNKEFHSVYEYESHYNSLHRYLCHQCKKCLPTPHFLDLHILEQHDSYFSVLAQHKPMFACFLEECKQMSATPEERKDHCIRIHKFPSNFRFETSPAVLSKGKKERKDSQQSDVAMEETSKSEVASKVPKNFSFGHQKQKVFDSKSYARILARKHKKETEMECENVSALEDSKTVEDLMESLPS</sequence>
<dbReference type="SMART" id="SM00355">
    <property type="entry name" value="ZnF_C2H2"/>
    <property type="match status" value="3"/>
</dbReference>
<evidence type="ECO:0000256" key="1">
    <source>
        <dbReference type="SAM" id="MobiDB-lite"/>
    </source>
</evidence>
<evidence type="ECO:0000313" key="4">
    <source>
        <dbReference type="Proteomes" id="UP000594454"/>
    </source>
</evidence>
<dbReference type="OMA" id="YRFDQGK"/>
<feature type="domain" description="C2H2-type" evidence="2">
    <location>
        <begin position="92"/>
        <end position="113"/>
    </location>
</feature>
<evidence type="ECO:0000259" key="2">
    <source>
        <dbReference type="PROSITE" id="PS00028"/>
    </source>
</evidence>
<dbReference type="EMBL" id="LR899012">
    <property type="protein sequence ID" value="CAD7086841.1"/>
    <property type="molecule type" value="Genomic_DNA"/>
</dbReference>
<accession>A0A7R8UTL3</accession>
<dbReference type="InterPro" id="IPR013087">
    <property type="entry name" value="Znf_C2H2_type"/>
</dbReference>